<reference evidence="2" key="1">
    <citation type="submission" date="2020-02" db="EMBL/GenBank/DDBJ databases">
        <authorList>
            <person name="Meier V. D."/>
        </authorList>
    </citation>
    <scope>NUCLEOTIDE SEQUENCE</scope>
    <source>
        <strain evidence="2">AVDCRST_MAG85</strain>
    </source>
</reference>
<feature type="chain" id="PRO_5026909117" evidence="1">
    <location>
        <begin position="25"/>
        <end position="142"/>
    </location>
</feature>
<accession>A0A6J4TZG5</accession>
<evidence type="ECO:0000313" key="2">
    <source>
        <dbReference type="EMBL" id="CAA9536004.1"/>
    </source>
</evidence>
<keyword evidence="1" id="KW-0732">Signal</keyword>
<dbReference type="AlphaFoldDB" id="A0A6J4TZG5"/>
<sequence>MRRPIAIAALGALCLIAVPASAGAATVEPQVERRAPARYPENLPGCQPRCVRGRQIPRGWVLLSRVVRLEAGERRTPVVFRCPGGRRFRTFGFLESGQIVMQIPDSQLPYTRRTRVRLSGERLLTPRNRPATGTLYAVCIPS</sequence>
<gene>
    <name evidence="2" type="ORF">AVDCRST_MAG85-4124</name>
</gene>
<evidence type="ECO:0000256" key="1">
    <source>
        <dbReference type="SAM" id="SignalP"/>
    </source>
</evidence>
<protein>
    <submittedName>
        <fullName evidence="2">Uncharacterized protein</fullName>
    </submittedName>
</protein>
<dbReference type="EMBL" id="CADCVT010000468">
    <property type="protein sequence ID" value="CAA9536004.1"/>
    <property type="molecule type" value="Genomic_DNA"/>
</dbReference>
<proteinExistence type="predicted"/>
<organism evidence="2">
    <name type="scientific">uncultured Solirubrobacteraceae bacterium</name>
    <dbReference type="NCBI Taxonomy" id="1162706"/>
    <lineage>
        <taxon>Bacteria</taxon>
        <taxon>Bacillati</taxon>
        <taxon>Actinomycetota</taxon>
        <taxon>Thermoleophilia</taxon>
        <taxon>Solirubrobacterales</taxon>
        <taxon>Solirubrobacteraceae</taxon>
        <taxon>environmental samples</taxon>
    </lineage>
</organism>
<name>A0A6J4TZG5_9ACTN</name>
<feature type="signal peptide" evidence="1">
    <location>
        <begin position="1"/>
        <end position="24"/>
    </location>
</feature>